<dbReference type="AlphaFoldDB" id="A0A9N9PI31"/>
<keyword evidence="3" id="KW-1185">Reference proteome</keyword>
<sequence>MLEGCYGVFIPWGETRECVSVKVNRIECLEGLPDDIDTEDARSEDTESNEEEADMEIDEEYQQQTKPTEGNLPEDISTFIRFPRKTKFLAGHSIASIGTPWRLQKVQLTAFSKHYGGQYVPQGSINNPTTIVVVGMNLDPLTLKQAYRCLIPVVSQTALFEVAGDRARGGKLTRGTAMEESPLQSPSKRQRV</sequence>
<dbReference type="EMBL" id="CAJVRL010000054">
    <property type="protein sequence ID" value="CAG8953884.1"/>
    <property type="molecule type" value="Genomic_DNA"/>
</dbReference>
<feature type="region of interest" description="Disordered" evidence="1">
    <location>
        <begin position="170"/>
        <end position="192"/>
    </location>
</feature>
<evidence type="ECO:0000313" key="2">
    <source>
        <dbReference type="EMBL" id="CAG8953884.1"/>
    </source>
</evidence>
<accession>A0A9N9PI31</accession>
<gene>
    <name evidence="2" type="ORF">HYFRA_00010845</name>
</gene>
<feature type="compositionally biased region" description="Acidic residues" evidence="1">
    <location>
        <begin position="46"/>
        <end position="61"/>
    </location>
</feature>
<dbReference type="Proteomes" id="UP000696280">
    <property type="component" value="Unassembled WGS sequence"/>
</dbReference>
<protein>
    <submittedName>
        <fullName evidence="2">Uncharacterized protein</fullName>
    </submittedName>
</protein>
<proteinExistence type="predicted"/>
<evidence type="ECO:0000313" key="3">
    <source>
        <dbReference type="Proteomes" id="UP000696280"/>
    </source>
</evidence>
<organism evidence="2 3">
    <name type="scientific">Hymenoscyphus fraxineus</name>
    <dbReference type="NCBI Taxonomy" id="746836"/>
    <lineage>
        <taxon>Eukaryota</taxon>
        <taxon>Fungi</taxon>
        <taxon>Dikarya</taxon>
        <taxon>Ascomycota</taxon>
        <taxon>Pezizomycotina</taxon>
        <taxon>Leotiomycetes</taxon>
        <taxon>Helotiales</taxon>
        <taxon>Helotiaceae</taxon>
        <taxon>Hymenoscyphus</taxon>
    </lineage>
</organism>
<reference evidence="2" key="1">
    <citation type="submission" date="2021-07" db="EMBL/GenBank/DDBJ databases">
        <authorList>
            <person name="Durling M."/>
        </authorList>
    </citation>
    <scope>NUCLEOTIDE SEQUENCE</scope>
</reference>
<evidence type="ECO:0000256" key="1">
    <source>
        <dbReference type="SAM" id="MobiDB-lite"/>
    </source>
</evidence>
<feature type="region of interest" description="Disordered" evidence="1">
    <location>
        <begin position="35"/>
        <end position="74"/>
    </location>
</feature>
<name>A0A9N9PI31_9HELO</name>
<feature type="compositionally biased region" description="Polar residues" evidence="1">
    <location>
        <begin position="182"/>
        <end position="192"/>
    </location>
</feature>
<comment type="caution">
    <text evidence="2">The sequence shown here is derived from an EMBL/GenBank/DDBJ whole genome shotgun (WGS) entry which is preliminary data.</text>
</comment>